<accession>A0ABN9XCU9</accession>
<gene>
    <name evidence="3" type="ORF">PCOR1329_LOCUS75599</name>
</gene>
<feature type="region of interest" description="Disordered" evidence="2">
    <location>
        <begin position="389"/>
        <end position="488"/>
    </location>
</feature>
<evidence type="ECO:0008006" key="5">
    <source>
        <dbReference type="Google" id="ProtNLM"/>
    </source>
</evidence>
<comment type="caution">
    <text evidence="3">The sequence shown here is derived from an EMBL/GenBank/DDBJ whole genome shotgun (WGS) entry which is preliminary data.</text>
</comment>
<evidence type="ECO:0000313" key="3">
    <source>
        <dbReference type="EMBL" id="CAK0897414.1"/>
    </source>
</evidence>
<keyword evidence="4" id="KW-1185">Reference proteome</keyword>
<keyword evidence="1" id="KW-0175">Coiled coil</keyword>
<evidence type="ECO:0000313" key="4">
    <source>
        <dbReference type="Proteomes" id="UP001189429"/>
    </source>
</evidence>
<feature type="compositionally biased region" description="Basic residues" evidence="2">
    <location>
        <begin position="434"/>
        <end position="445"/>
    </location>
</feature>
<protein>
    <recommendedName>
        <fullName evidence="5">Ribosome biogenesis protein NOP53</fullName>
    </recommendedName>
</protein>
<evidence type="ECO:0000256" key="2">
    <source>
        <dbReference type="SAM" id="MobiDB-lite"/>
    </source>
</evidence>
<evidence type="ECO:0000256" key="1">
    <source>
        <dbReference type="SAM" id="Coils"/>
    </source>
</evidence>
<feature type="compositionally biased region" description="Basic residues" evidence="2">
    <location>
        <begin position="408"/>
        <end position="419"/>
    </location>
</feature>
<feature type="compositionally biased region" description="Basic and acidic residues" evidence="2">
    <location>
        <begin position="420"/>
        <end position="433"/>
    </location>
</feature>
<name>A0ABN9XCU9_9DINO</name>
<feature type="coiled-coil region" evidence="1">
    <location>
        <begin position="43"/>
        <end position="70"/>
    </location>
</feature>
<dbReference type="Proteomes" id="UP001189429">
    <property type="component" value="Unassembled WGS sequence"/>
</dbReference>
<organism evidence="3 4">
    <name type="scientific">Prorocentrum cordatum</name>
    <dbReference type="NCBI Taxonomy" id="2364126"/>
    <lineage>
        <taxon>Eukaryota</taxon>
        <taxon>Sar</taxon>
        <taxon>Alveolata</taxon>
        <taxon>Dinophyceae</taxon>
        <taxon>Prorocentrales</taxon>
        <taxon>Prorocentraceae</taxon>
        <taxon>Prorocentrum</taxon>
    </lineage>
</organism>
<sequence>MAAGEQSEQKRAADAIADLMRDAKVLRFGGGSAAPEAAPPDAAKLLKAMAEQSQAQVEQSQQMMELMQIQHQQHMAHMQSNFIDMIKQVVPQVASTPPPPSPAAAGAPAAMAPAEGFLMKLPLPLMKNLEKLTHDHEEKAKKLIKARHLHSKTEEDVKALVDGHYPNGIRAFRSPIHQVELDSIWDRCATGAYQFDLLGTAWTVPKQATRREAKRIAHMAHAHALRSIDAETLQGSIQLAMEPASKQKFMIECQGLVDKVFAMRATELGLDGPMVKRIDPNAIKEKFETLYAQAVEKVATAEQKRKEYEEKAKEKAAKQEEKLLKVAPETLFQDAVSHIASTIVDKKFSNLDQQALGAMAVDASAPKETTTGDQTDAASKFVALMAQPKNGAAPPAGQPEPQPEGQRRPPKCKDKKGKTKDKSKGESSEDKAKPKARAARTRAKTRAIPATTRRSPDSGTGSQRGNVAVGTDQTRKRQRKGQRLERQRAWRKSETLAVKDARDRGAHLRSFLQLFSGSNVGLQIQMLQY</sequence>
<dbReference type="EMBL" id="CAUYUJ010020329">
    <property type="protein sequence ID" value="CAK0897414.1"/>
    <property type="molecule type" value="Genomic_DNA"/>
</dbReference>
<reference evidence="3" key="1">
    <citation type="submission" date="2023-10" db="EMBL/GenBank/DDBJ databases">
        <authorList>
            <person name="Chen Y."/>
            <person name="Shah S."/>
            <person name="Dougan E. K."/>
            <person name="Thang M."/>
            <person name="Chan C."/>
        </authorList>
    </citation>
    <scope>NUCLEOTIDE SEQUENCE [LARGE SCALE GENOMIC DNA]</scope>
</reference>
<feature type="coiled-coil region" evidence="1">
    <location>
        <begin position="284"/>
        <end position="321"/>
    </location>
</feature>
<proteinExistence type="predicted"/>